<keyword evidence="8" id="KW-0407">Ion channel</keyword>
<evidence type="ECO:0000256" key="9">
    <source>
        <dbReference type="SAM" id="Phobius"/>
    </source>
</evidence>
<comment type="subcellular location">
    <subcellularLocation>
        <location evidence="1">Membrane</location>
        <topology evidence="1">Multi-pass membrane protein</topology>
    </subcellularLocation>
</comment>
<keyword evidence="4 9" id="KW-0812">Transmembrane</keyword>
<protein>
    <recommendedName>
        <fullName evidence="12">Large-conductance mechanosensitive channel</fullName>
    </recommendedName>
</protein>
<keyword evidence="6" id="KW-0406">Ion transport</keyword>
<dbReference type="SUPFAM" id="SSF81330">
    <property type="entry name" value="Gated mechanosensitive channel"/>
    <property type="match status" value="1"/>
</dbReference>
<evidence type="ECO:0000256" key="5">
    <source>
        <dbReference type="ARBA" id="ARBA00022989"/>
    </source>
</evidence>
<dbReference type="InterPro" id="IPR036019">
    <property type="entry name" value="MscL_channel"/>
</dbReference>
<dbReference type="Pfam" id="PF01741">
    <property type="entry name" value="MscL"/>
    <property type="match status" value="1"/>
</dbReference>
<evidence type="ECO:0000256" key="6">
    <source>
        <dbReference type="ARBA" id="ARBA00023065"/>
    </source>
</evidence>
<dbReference type="InterPro" id="IPR037673">
    <property type="entry name" value="MSC/AndL"/>
</dbReference>
<name>A0AAD4H984_9FUNG</name>
<keyword evidence="3" id="KW-1003">Cell membrane</keyword>
<keyword evidence="2" id="KW-0813">Transport</keyword>
<feature type="transmembrane region" description="Helical" evidence="9">
    <location>
        <begin position="104"/>
        <end position="126"/>
    </location>
</feature>
<dbReference type="Gene3D" id="1.10.1200.120">
    <property type="entry name" value="Large-conductance mechanosensitive channel, MscL, domain 1"/>
    <property type="match status" value="1"/>
</dbReference>
<reference evidence="10" key="1">
    <citation type="journal article" date="2020" name="Fungal Divers.">
        <title>Resolving the Mortierellaceae phylogeny through synthesis of multi-gene phylogenetics and phylogenomics.</title>
        <authorList>
            <person name="Vandepol N."/>
            <person name="Liber J."/>
            <person name="Desiro A."/>
            <person name="Na H."/>
            <person name="Kennedy M."/>
            <person name="Barry K."/>
            <person name="Grigoriev I.V."/>
            <person name="Miller A.N."/>
            <person name="O'Donnell K."/>
            <person name="Stajich J.E."/>
            <person name="Bonito G."/>
        </authorList>
    </citation>
    <scope>NUCLEOTIDE SEQUENCE</scope>
    <source>
        <strain evidence="10">NRRL 28262</strain>
    </source>
</reference>
<keyword evidence="7 9" id="KW-0472">Membrane</keyword>
<dbReference type="PANTHER" id="PTHR30266">
    <property type="entry name" value="MECHANOSENSITIVE CHANNEL MSCL"/>
    <property type="match status" value="1"/>
</dbReference>
<dbReference type="GO" id="GO:0008381">
    <property type="term" value="F:mechanosensitive monoatomic ion channel activity"/>
    <property type="evidence" value="ECO:0007669"/>
    <property type="project" value="InterPro"/>
</dbReference>
<evidence type="ECO:0000256" key="2">
    <source>
        <dbReference type="ARBA" id="ARBA00022448"/>
    </source>
</evidence>
<dbReference type="GO" id="GO:0016020">
    <property type="term" value="C:membrane"/>
    <property type="evidence" value="ECO:0007669"/>
    <property type="project" value="UniProtKB-SubCell"/>
</dbReference>
<dbReference type="Proteomes" id="UP001194580">
    <property type="component" value="Unassembled WGS sequence"/>
</dbReference>
<evidence type="ECO:0000256" key="8">
    <source>
        <dbReference type="ARBA" id="ARBA00023303"/>
    </source>
</evidence>
<evidence type="ECO:0000313" key="11">
    <source>
        <dbReference type="Proteomes" id="UP001194580"/>
    </source>
</evidence>
<evidence type="ECO:0000256" key="3">
    <source>
        <dbReference type="ARBA" id="ARBA00022475"/>
    </source>
</evidence>
<sequence length="205" mass="22648">MPVLGIRDRVKNSGVWHDFKEFIQRGNIIDLGVGLVVGGAFSKVLNSFVDDILTPPLGLLIAGSNLENWFIIIKEGNDPERPPPYHTIEEAQAAGAVTENIGRFIMTAINFLLVAVTLFLIIFTATRFRSWREKRRQERLSNGDVDATKPDPAEASGATKTCQWCNANVPVAAVKCMYCASFLHEKVPLELLNKQSQPALIELDG</sequence>
<gene>
    <name evidence="10" type="ORF">BGZ95_004842</name>
</gene>
<evidence type="ECO:0000256" key="4">
    <source>
        <dbReference type="ARBA" id="ARBA00022692"/>
    </source>
</evidence>
<keyword evidence="11" id="KW-1185">Reference proteome</keyword>
<comment type="caution">
    <text evidence="10">The sequence shown here is derived from an EMBL/GenBank/DDBJ whole genome shotgun (WGS) entry which is preliminary data.</text>
</comment>
<evidence type="ECO:0000256" key="1">
    <source>
        <dbReference type="ARBA" id="ARBA00004141"/>
    </source>
</evidence>
<dbReference type="PANTHER" id="PTHR30266:SF2">
    <property type="entry name" value="LARGE-CONDUCTANCE MECHANOSENSITIVE CHANNEL"/>
    <property type="match status" value="1"/>
</dbReference>
<evidence type="ECO:0000313" key="10">
    <source>
        <dbReference type="EMBL" id="KAG0278042.1"/>
    </source>
</evidence>
<dbReference type="InterPro" id="IPR001185">
    <property type="entry name" value="MS_channel"/>
</dbReference>
<organism evidence="10 11">
    <name type="scientific">Linnemannia exigua</name>
    <dbReference type="NCBI Taxonomy" id="604196"/>
    <lineage>
        <taxon>Eukaryota</taxon>
        <taxon>Fungi</taxon>
        <taxon>Fungi incertae sedis</taxon>
        <taxon>Mucoromycota</taxon>
        <taxon>Mortierellomycotina</taxon>
        <taxon>Mortierellomycetes</taxon>
        <taxon>Mortierellales</taxon>
        <taxon>Mortierellaceae</taxon>
        <taxon>Linnemannia</taxon>
    </lineage>
</organism>
<dbReference type="EMBL" id="JAAAIL010000225">
    <property type="protein sequence ID" value="KAG0278042.1"/>
    <property type="molecule type" value="Genomic_DNA"/>
</dbReference>
<accession>A0AAD4H984</accession>
<dbReference type="HAMAP" id="MF_00115">
    <property type="entry name" value="MscL"/>
    <property type="match status" value="1"/>
</dbReference>
<evidence type="ECO:0008006" key="12">
    <source>
        <dbReference type="Google" id="ProtNLM"/>
    </source>
</evidence>
<keyword evidence="5 9" id="KW-1133">Transmembrane helix</keyword>
<proteinExistence type="inferred from homology"/>
<dbReference type="AlphaFoldDB" id="A0AAD4H984"/>
<evidence type="ECO:0000256" key="7">
    <source>
        <dbReference type="ARBA" id="ARBA00023136"/>
    </source>
</evidence>
<dbReference type="NCBIfam" id="TIGR00220">
    <property type="entry name" value="mscL"/>
    <property type="match status" value="1"/>
</dbReference>